<dbReference type="Gene3D" id="3.55.50.30">
    <property type="match status" value="1"/>
</dbReference>
<evidence type="ECO:0000256" key="1">
    <source>
        <dbReference type="SAM" id="Phobius"/>
    </source>
</evidence>
<evidence type="ECO:0000313" key="5">
    <source>
        <dbReference type="Proteomes" id="UP000326903"/>
    </source>
</evidence>
<proteinExistence type="predicted"/>
<dbReference type="InterPro" id="IPR032508">
    <property type="entry name" value="FecR_C"/>
</dbReference>
<protein>
    <submittedName>
        <fullName evidence="4">FecR family protein</fullName>
    </submittedName>
</protein>
<dbReference type="PIRSF" id="PIRSF018266">
    <property type="entry name" value="FecR"/>
    <property type="match status" value="1"/>
</dbReference>
<feature type="domain" description="FecR protein" evidence="2">
    <location>
        <begin position="159"/>
        <end position="248"/>
    </location>
</feature>
<dbReference type="GO" id="GO:0016989">
    <property type="term" value="F:sigma factor antagonist activity"/>
    <property type="evidence" value="ECO:0007669"/>
    <property type="project" value="TreeGrafter"/>
</dbReference>
<dbReference type="AlphaFoldDB" id="A0A5J5ICM7"/>
<keyword evidence="5" id="KW-1185">Reference proteome</keyword>
<organism evidence="4 5">
    <name type="scientific">Ginsengibacter hankyongi</name>
    <dbReference type="NCBI Taxonomy" id="2607284"/>
    <lineage>
        <taxon>Bacteria</taxon>
        <taxon>Pseudomonadati</taxon>
        <taxon>Bacteroidota</taxon>
        <taxon>Chitinophagia</taxon>
        <taxon>Chitinophagales</taxon>
        <taxon>Chitinophagaceae</taxon>
        <taxon>Ginsengibacter</taxon>
    </lineage>
</organism>
<accession>A0A5J5ICM7</accession>
<feature type="transmembrane region" description="Helical" evidence="1">
    <location>
        <begin position="109"/>
        <end position="128"/>
    </location>
</feature>
<dbReference type="Proteomes" id="UP000326903">
    <property type="component" value="Unassembled WGS sequence"/>
</dbReference>
<evidence type="ECO:0000259" key="3">
    <source>
        <dbReference type="Pfam" id="PF16344"/>
    </source>
</evidence>
<dbReference type="Pfam" id="PF04773">
    <property type="entry name" value="FecR"/>
    <property type="match status" value="1"/>
</dbReference>
<gene>
    <name evidence="4" type="ORF">FW778_18235</name>
</gene>
<dbReference type="Pfam" id="PF16344">
    <property type="entry name" value="FecR_C"/>
    <property type="match status" value="1"/>
</dbReference>
<dbReference type="PANTHER" id="PTHR30273">
    <property type="entry name" value="PERIPLASMIC SIGNAL SENSOR AND SIGMA FACTOR ACTIVATOR FECR-RELATED"/>
    <property type="match status" value="1"/>
</dbReference>
<name>A0A5J5ICM7_9BACT</name>
<reference evidence="4 5" key="1">
    <citation type="submission" date="2019-09" db="EMBL/GenBank/DDBJ databases">
        <title>Draft genome sequence of Ginsengibacter sp. BR5-29.</title>
        <authorList>
            <person name="Im W.-T."/>
        </authorList>
    </citation>
    <scope>NUCLEOTIDE SEQUENCE [LARGE SCALE GENOMIC DNA]</scope>
    <source>
        <strain evidence="4 5">BR5-29</strain>
    </source>
</reference>
<dbReference type="InterPro" id="IPR012373">
    <property type="entry name" value="Ferrdict_sens_TM"/>
</dbReference>
<dbReference type="InterPro" id="IPR006860">
    <property type="entry name" value="FecR"/>
</dbReference>
<feature type="domain" description="Protein FecR C-terminal" evidence="3">
    <location>
        <begin position="305"/>
        <end position="372"/>
    </location>
</feature>
<dbReference type="RefSeq" id="WP_150416300.1">
    <property type="nucleotide sequence ID" value="NZ_VYQF01000007.1"/>
</dbReference>
<evidence type="ECO:0000259" key="2">
    <source>
        <dbReference type="Pfam" id="PF04773"/>
    </source>
</evidence>
<dbReference type="Gene3D" id="2.60.120.1440">
    <property type="match status" value="1"/>
</dbReference>
<dbReference type="EMBL" id="VYQF01000007">
    <property type="protein sequence ID" value="KAA9036558.1"/>
    <property type="molecule type" value="Genomic_DNA"/>
</dbReference>
<sequence>MERQFNSIEDLVFNKSFREWILNNESSNAVYWEKWVLENPDKKEILNHSKAIMYALSVNHNKLSEEEISTEINKILQKLDNTTDTIPVETFYGDKNIIPIKQFFLQRRLWVGAAAILLIFFLSLYTIFYRHNNKMGNSAYYELPDGSNSTASIERVNNSDSVQQVNLSEGSKVSLFPRSKLTFSEDSAGSKREVYLTGQAFFQVAKNPLKPFFVFTKNMVTKVLGTSFLIRAYDNDKAASVEVRTGKVSVYKKENFTDSNIRSKRLDGIIVTPNQKMVYDFKSDQLTKTIIEKPVLLEPAVQNNFVFDGTPVKDVFKLLEDAYGIRIMYDDDLLSSCSLTATFGSEGFYDKISLICKAINASYEIIDGNIFITSKGCK</sequence>
<keyword evidence="1" id="KW-0472">Membrane</keyword>
<evidence type="ECO:0000313" key="4">
    <source>
        <dbReference type="EMBL" id="KAA9036558.1"/>
    </source>
</evidence>
<keyword evidence="1" id="KW-1133">Transmembrane helix</keyword>
<keyword evidence="1" id="KW-0812">Transmembrane</keyword>
<dbReference type="PANTHER" id="PTHR30273:SF2">
    <property type="entry name" value="PROTEIN FECR"/>
    <property type="match status" value="1"/>
</dbReference>
<comment type="caution">
    <text evidence="4">The sequence shown here is derived from an EMBL/GenBank/DDBJ whole genome shotgun (WGS) entry which is preliminary data.</text>
</comment>